<evidence type="ECO:0000256" key="2">
    <source>
        <dbReference type="SAM" id="MobiDB-lite"/>
    </source>
</evidence>
<dbReference type="AlphaFoldDB" id="A0AA39TCR2"/>
<protein>
    <submittedName>
        <fullName evidence="3">Uncharacterized protein</fullName>
    </submittedName>
</protein>
<evidence type="ECO:0000256" key="1">
    <source>
        <dbReference type="SAM" id="Coils"/>
    </source>
</evidence>
<reference evidence="3" key="1">
    <citation type="submission" date="2023-06" db="EMBL/GenBank/DDBJ databases">
        <authorList>
            <consortium name="Lawrence Berkeley National Laboratory"/>
            <person name="Ahrendt S."/>
            <person name="Sahu N."/>
            <person name="Indic B."/>
            <person name="Wong-Bajracharya J."/>
            <person name="Merenyi Z."/>
            <person name="Ke H.-M."/>
            <person name="Monk M."/>
            <person name="Kocsube S."/>
            <person name="Drula E."/>
            <person name="Lipzen A."/>
            <person name="Balint B."/>
            <person name="Henrissat B."/>
            <person name="Andreopoulos B."/>
            <person name="Martin F.M."/>
            <person name="Harder C.B."/>
            <person name="Rigling D."/>
            <person name="Ford K.L."/>
            <person name="Foster G.D."/>
            <person name="Pangilinan J."/>
            <person name="Papanicolaou A."/>
            <person name="Barry K."/>
            <person name="LaButti K."/>
            <person name="Viragh M."/>
            <person name="Koriabine M."/>
            <person name="Yan M."/>
            <person name="Riley R."/>
            <person name="Champramary S."/>
            <person name="Plett K.L."/>
            <person name="Tsai I.J."/>
            <person name="Slot J."/>
            <person name="Sipos G."/>
            <person name="Plett J."/>
            <person name="Nagy L.G."/>
            <person name="Grigoriev I.V."/>
        </authorList>
    </citation>
    <scope>NUCLEOTIDE SEQUENCE</scope>
    <source>
        <strain evidence="3">HWK02</strain>
    </source>
</reference>
<dbReference type="EMBL" id="JAUEPU010000081">
    <property type="protein sequence ID" value="KAK0480431.1"/>
    <property type="molecule type" value="Genomic_DNA"/>
</dbReference>
<feature type="coiled-coil region" evidence="1">
    <location>
        <begin position="91"/>
        <end position="157"/>
    </location>
</feature>
<keyword evidence="4" id="KW-1185">Reference proteome</keyword>
<evidence type="ECO:0000313" key="3">
    <source>
        <dbReference type="EMBL" id="KAK0480431.1"/>
    </source>
</evidence>
<comment type="caution">
    <text evidence="3">The sequence shown here is derived from an EMBL/GenBank/DDBJ whole genome shotgun (WGS) entry which is preliminary data.</text>
</comment>
<gene>
    <name evidence="3" type="ORF">EDD18DRAFT_1205722</name>
</gene>
<evidence type="ECO:0000313" key="4">
    <source>
        <dbReference type="Proteomes" id="UP001175228"/>
    </source>
</evidence>
<proteinExistence type="predicted"/>
<accession>A0AA39TCR2</accession>
<keyword evidence="1" id="KW-0175">Coiled coil</keyword>
<name>A0AA39TCR2_9AGAR</name>
<sequence length="167" mass="19453">MERSDVDIFDRVIVLVSPTKKYEQHKLMEDADGTMTTKHYPRTKTGHILEGEGRRKEKRKNWEVGQDTESKKPRLSTSTSTSSTSAYTAIIELWEKTMEEYDDHITQLQEQLWEQQEKSESLARTYNEETRAARLRISELETENAALKEKVGLTRKAMEGLKNLMEL</sequence>
<organism evidence="3 4">
    <name type="scientific">Armillaria luteobubalina</name>
    <dbReference type="NCBI Taxonomy" id="153913"/>
    <lineage>
        <taxon>Eukaryota</taxon>
        <taxon>Fungi</taxon>
        <taxon>Dikarya</taxon>
        <taxon>Basidiomycota</taxon>
        <taxon>Agaricomycotina</taxon>
        <taxon>Agaricomycetes</taxon>
        <taxon>Agaricomycetidae</taxon>
        <taxon>Agaricales</taxon>
        <taxon>Marasmiineae</taxon>
        <taxon>Physalacriaceae</taxon>
        <taxon>Armillaria</taxon>
    </lineage>
</organism>
<dbReference type="Proteomes" id="UP001175228">
    <property type="component" value="Unassembled WGS sequence"/>
</dbReference>
<feature type="region of interest" description="Disordered" evidence="2">
    <location>
        <begin position="36"/>
        <end position="83"/>
    </location>
</feature>